<dbReference type="EMBL" id="CP129118">
    <property type="protein sequence ID" value="WOV86697.1"/>
    <property type="molecule type" value="Genomic_DNA"/>
</dbReference>
<dbReference type="RefSeq" id="WP_317966129.1">
    <property type="nucleotide sequence ID" value="NZ_CP129118.1"/>
</dbReference>
<gene>
    <name evidence="9" type="ORF">QWT69_12510</name>
</gene>
<keyword evidence="6 8" id="KW-1133">Transmembrane helix</keyword>
<dbReference type="Proteomes" id="UP001303902">
    <property type="component" value="Chromosome"/>
</dbReference>
<comment type="similarity">
    <text evidence="2">Belongs to the amino acid-polyamine-organocation (APC) superfamily. Spore germination protein (SGP) (TC 2.A.3.9) family.</text>
</comment>
<keyword evidence="5 8" id="KW-0812">Transmembrane</keyword>
<proteinExistence type="inferred from homology"/>
<accession>A0ABZ0L4Y5</accession>
<keyword evidence="4" id="KW-0309">Germination</keyword>
<dbReference type="PANTHER" id="PTHR34975">
    <property type="entry name" value="SPORE GERMINATION PROTEIN A2"/>
    <property type="match status" value="1"/>
</dbReference>
<feature type="transmembrane region" description="Helical" evidence="8">
    <location>
        <begin position="265"/>
        <end position="287"/>
    </location>
</feature>
<evidence type="ECO:0000256" key="3">
    <source>
        <dbReference type="ARBA" id="ARBA00022448"/>
    </source>
</evidence>
<evidence type="ECO:0000256" key="5">
    <source>
        <dbReference type="ARBA" id="ARBA00022692"/>
    </source>
</evidence>
<feature type="transmembrane region" description="Helical" evidence="8">
    <location>
        <begin position="5"/>
        <end position="26"/>
    </location>
</feature>
<feature type="transmembrane region" description="Helical" evidence="8">
    <location>
        <begin position="136"/>
        <end position="158"/>
    </location>
</feature>
<evidence type="ECO:0000256" key="1">
    <source>
        <dbReference type="ARBA" id="ARBA00004141"/>
    </source>
</evidence>
<keyword evidence="7 8" id="KW-0472">Membrane</keyword>
<organism evidence="9 10">
    <name type="scientific">Sporosarcina oncorhynchi</name>
    <dbReference type="NCBI Taxonomy" id="3056444"/>
    <lineage>
        <taxon>Bacteria</taxon>
        <taxon>Bacillati</taxon>
        <taxon>Bacillota</taxon>
        <taxon>Bacilli</taxon>
        <taxon>Bacillales</taxon>
        <taxon>Caryophanaceae</taxon>
        <taxon>Sporosarcina</taxon>
    </lineage>
</organism>
<dbReference type="PANTHER" id="PTHR34975:SF2">
    <property type="entry name" value="SPORE GERMINATION PROTEIN A2"/>
    <property type="match status" value="1"/>
</dbReference>
<feature type="transmembrane region" description="Helical" evidence="8">
    <location>
        <begin position="112"/>
        <end position="129"/>
    </location>
</feature>
<keyword evidence="10" id="KW-1185">Reference proteome</keyword>
<feature type="transmembrane region" description="Helical" evidence="8">
    <location>
        <begin position="77"/>
        <end position="106"/>
    </location>
</feature>
<evidence type="ECO:0000256" key="2">
    <source>
        <dbReference type="ARBA" id="ARBA00007998"/>
    </source>
</evidence>
<evidence type="ECO:0000256" key="8">
    <source>
        <dbReference type="SAM" id="Phobius"/>
    </source>
</evidence>
<evidence type="ECO:0000256" key="6">
    <source>
        <dbReference type="ARBA" id="ARBA00022989"/>
    </source>
</evidence>
<evidence type="ECO:0000256" key="4">
    <source>
        <dbReference type="ARBA" id="ARBA00022544"/>
    </source>
</evidence>
<evidence type="ECO:0000313" key="10">
    <source>
        <dbReference type="Proteomes" id="UP001303902"/>
    </source>
</evidence>
<protein>
    <submittedName>
        <fullName evidence="9">GerAB/ArcD/ProY family transporter</fullName>
    </submittedName>
</protein>
<reference evidence="9 10" key="1">
    <citation type="submission" date="2023-06" db="EMBL/GenBank/DDBJ databases">
        <title>Sporosarcina sp. nov., isolated from Korean tranditional fermented seafood 'Jeotgal'.</title>
        <authorList>
            <person name="Yang A.I."/>
            <person name="Shin N.-R."/>
        </authorList>
    </citation>
    <scope>NUCLEOTIDE SEQUENCE [LARGE SCALE GENOMIC DNA]</scope>
    <source>
        <strain evidence="9 10">T2O-4</strain>
    </source>
</reference>
<name>A0ABZ0L4Y5_9BACL</name>
<sequence length="364" mass="41771">MNRFLYYLIIINMIANIVASVPRILLAESTNGAITSMILGTFAGLFITIVTIKFYAAYPKTDLMELLNTHTRKWFSILALLYFAINWYIAGLITLITFTFILIRFLTPEMPLVVILFSLLVVILGGILIKTKSILFMFEVVIVLFCPLIIFLLVKTGFNNVFVIDYVRIAMMHINEMPSYSALTATSYLYIGIVNLAVFNKFFSHKKKITFLPIFILTIVGVVVLGLTYFAPIGVGGFDEIERLIYPWISTSDSIRMKFGLVERLLFIFLLVFLAIAIMSIIIHWHGASKLLQGAFSRKWFNWKGHDLSPFLYIILFSLIALIAMINLTEHQLFKLTQFFFNLLPSFFGISMFVFFTINRRAKR</sequence>
<dbReference type="Pfam" id="PF03845">
    <property type="entry name" value="Spore_permease"/>
    <property type="match status" value="1"/>
</dbReference>
<feature type="transmembrane region" description="Helical" evidence="8">
    <location>
        <begin position="32"/>
        <end position="56"/>
    </location>
</feature>
<evidence type="ECO:0000313" key="9">
    <source>
        <dbReference type="EMBL" id="WOV86697.1"/>
    </source>
</evidence>
<evidence type="ECO:0000256" key="7">
    <source>
        <dbReference type="ARBA" id="ARBA00023136"/>
    </source>
</evidence>
<feature type="transmembrane region" description="Helical" evidence="8">
    <location>
        <begin position="339"/>
        <end position="358"/>
    </location>
</feature>
<feature type="transmembrane region" description="Helical" evidence="8">
    <location>
        <begin position="178"/>
        <end position="199"/>
    </location>
</feature>
<dbReference type="InterPro" id="IPR004761">
    <property type="entry name" value="Spore_GerAB"/>
</dbReference>
<feature type="transmembrane region" description="Helical" evidence="8">
    <location>
        <begin position="308"/>
        <end position="327"/>
    </location>
</feature>
<comment type="subcellular location">
    <subcellularLocation>
        <location evidence="1">Membrane</location>
        <topology evidence="1">Multi-pass membrane protein</topology>
    </subcellularLocation>
</comment>
<feature type="transmembrane region" description="Helical" evidence="8">
    <location>
        <begin position="211"/>
        <end position="231"/>
    </location>
</feature>
<keyword evidence="3" id="KW-0813">Transport</keyword>